<feature type="compositionally biased region" description="Polar residues" evidence="4">
    <location>
        <begin position="505"/>
        <end position="521"/>
    </location>
</feature>
<proteinExistence type="inferred from homology"/>
<dbReference type="PRINTS" id="PR00260">
    <property type="entry name" value="CHEMTRNSDUCR"/>
</dbReference>
<keyword evidence="9" id="KW-1185">Reference proteome</keyword>
<dbReference type="SUPFAM" id="SSF58104">
    <property type="entry name" value="Methyl-accepting chemotaxis protein (MCP) signaling domain"/>
    <property type="match status" value="1"/>
</dbReference>
<evidence type="ECO:0000256" key="1">
    <source>
        <dbReference type="ARBA" id="ARBA00023224"/>
    </source>
</evidence>
<evidence type="ECO:0000259" key="6">
    <source>
        <dbReference type="PROSITE" id="PS50111"/>
    </source>
</evidence>
<evidence type="ECO:0000313" key="8">
    <source>
        <dbReference type="EMBL" id="MBJ3778163.1"/>
    </source>
</evidence>
<dbReference type="Proteomes" id="UP000609531">
    <property type="component" value="Unassembled WGS sequence"/>
</dbReference>
<dbReference type="Gene3D" id="1.10.287.950">
    <property type="entry name" value="Methyl-accepting chemotaxis protein"/>
    <property type="match status" value="1"/>
</dbReference>
<reference evidence="8" key="1">
    <citation type="submission" date="2020-12" db="EMBL/GenBank/DDBJ databases">
        <title>Bacterial taxonomy.</title>
        <authorList>
            <person name="Pan X."/>
        </authorList>
    </citation>
    <scope>NUCLEOTIDE SEQUENCE</scope>
    <source>
        <strain evidence="8">B2012</strain>
    </source>
</reference>
<dbReference type="PANTHER" id="PTHR32089">
    <property type="entry name" value="METHYL-ACCEPTING CHEMOTAXIS PROTEIN MCPB"/>
    <property type="match status" value="1"/>
</dbReference>
<dbReference type="SMART" id="SM00283">
    <property type="entry name" value="MA"/>
    <property type="match status" value="1"/>
</dbReference>
<keyword evidence="5" id="KW-0812">Transmembrane</keyword>
<keyword evidence="1 3" id="KW-0807">Transducer</keyword>
<evidence type="ECO:0000256" key="5">
    <source>
        <dbReference type="SAM" id="Phobius"/>
    </source>
</evidence>
<keyword evidence="5" id="KW-1133">Transmembrane helix</keyword>
<keyword evidence="5" id="KW-0472">Membrane</keyword>
<feature type="domain" description="Methyl-accepting transducer" evidence="6">
    <location>
        <begin position="306"/>
        <end position="535"/>
    </location>
</feature>
<dbReference type="GO" id="GO:0016020">
    <property type="term" value="C:membrane"/>
    <property type="evidence" value="ECO:0007669"/>
    <property type="project" value="InterPro"/>
</dbReference>
<sequence length="562" mass="59108">MINRLSLSARMIVMAACALVALSAFCVIQVLQARSVVEATDVSHALQENIDIVANMQLANTELVLAAMDSIIDKDEGAVQPERVKIIADSIATVRAGVPALRRVAELTGLARLAEGFLADFNAVARGVEVDLAHAIVTRAGPEAFAKLDDVIDDSGERVSEALSKIREAGNTALSNALERMQETAKFGVTTVLATFAVSIALLMPLLYFVTRSIVSALARMVDTVDTIAHGDLDVTVPNMDRTDGIGRMARALEVLRQNGVEAERVRKENDGLAARAEEEKRKGLAEVAGRFRADIGDVVGAVLAASSELEATARALVEISERTRGRSANFASTAQQSIANVGTVASATEQLSSSASEIGAQVSDSTTMARSAVDEVGRANNQVQGLAEAAKQIGSVVDMIRGIAEQTNLLALNATIEAARAGEAGKGFAVVAHEVKSLAEQTSNATGEISEQILRVQSETKDAVSAIEVIRGTIARIDETATSIAAAVRQQSAATSEISRNIQQAEQGSRSMTQDISSVSDDAEETERAAQRLLLSVQSLSTQAGAMNARIDNFLTAVCAA</sequence>
<dbReference type="GO" id="GO:0004888">
    <property type="term" value="F:transmembrane signaling receptor activity"/>
    <property type="evidence" value="ECO:0007669"/>
    <property type="project" value="InterPro"/>
</dbReference>
<dbReference type="CDD" id="cd06225">
    <property type="entry name" value="HAMP"/>
    <property type="match status" value="1"/>
</dbReference>
<name>A0A934IT63_9HYPH</name>
<dbReference type="InterPro" id="IPR004090">
    <property type="entry name" value="Chemotax_Me-accpt_rcpt"/>
</dbReference>
<dbReference type="PROSITE" id="PS50111">
    <property type="entry name" value="CHEMOTAXIS_TRANSDUC_2"/>
    <property type="match status" value="1"/>
</dbReference>
<dbReference type="RefSeq" id="WP_198884070.1">
    <property type="nucleotide sequence ID" value="NZ_JAEKJA010000024.1"/>
</dbReference>
<dbReference type="InterPro" id="IPR003660">
    <property type="entry name" value="HAMP_dom"/>
</dbReference>
<dbReference type="PANTHER" id="PTHR32089:SF112">
    <property type="entry name" value="LYSOZYME-LIKE PROTEIN-RELATED"/>
    <property type="match status" value="1"/>
</dbReference>
<dbReference type="GO" id="GO:0007165">
    <property type="term" value="P:signal transduction"/>
    <property type="evidence" value="ECO:0007669"/>
    <property type="project" value="UniProtKB-KW"/>
</dbReference>
<dbReference type="GO" id="GO:0006935">
    <property type="term" value="P:chemotaxis"/>
    <property type="evidence" value="ECO:0007669"/>
    <property type="project" value="InterPro"/>
</dbReference>
<feature type="transmembrane region" description="Helical" evidence="5">
    <location>
        <begin position="187"/>
        <end position="211"/>
    </location>
</feature>
<accession>A0A934IT63</accession>
<dbReference type="Pfam" id="PF00672">
    <property type="entry name" value="HAMP"/>
    <property type="match status" value="1"/>
</dbReference>
<evidence type="ECO:0000259" key="7">
    <source>
        <dbReference type="PROSITE" id="PS50885"/>
    </source>
</evidence>
<evidence type="ECO:0000256" key="2">
    <source>
        <dbReference type="ARBA" id="ARBA00029447"/>
    </source>
</evidence>
<organism evidence="8 9">
    <name type="scientific">Acuticoccus mangrovi</name>
    <dbReference type="NCBI Taxonomy" id="2796142"/>
    <lineage>
        <taxon>Bacteria</taxon>
        <taxon>Pseudomonadati</taxon>
        <taxon>Pseudomonadota</taxon>
        <taxon>Alphaproteobacteria</taxon>
        <taxon>Hyphomicrobiales</taxon>
        <taxon>Amorphaceae</taxon>
        <taxon>Acuticoccus</taxon>
    </lineage>
</organism>
<comment type="caution">
    <text evidence="8">The sequence shown here is derived from an EMBL/GenBank/DDBJ whole genome shotgun (WGS) entry which is preliminary data.</text>
</comment>
<feature type="region of interest" description="Disordered" evidence="4">
    <location>
        <begin position="505"/>
        <end position="524"/>
    </location>
</feature>
<feature type="domain" description="HAMP" evidence="7">
    <location>
        <begin position="212"/>
        <end position="265"/>
    </location>
</feature>
<evidence type="ECO:0000313" key="9">
    <source>
        <dbReference type="Proteomes" id="UP000609531"/>
    </source>
</evidence>
<comment type="similarity">
    <text evidence="2">Belongs to the methyl-accepting chemotaxis (MCP) protein family.</text>
</comment>
<dbReference type="EMBL" id="JAEKJA010000024">
    <property type="protein sequence ID" value="MBJ3778163.1"/>
    <property type="molecule type" value="Genomic_DNA"/>
</dbReference>
<dbReference type="Pfam" id="PF00015">
    <property type="entry name" value="MCPsignal"/>
    <property type="match status" value="1"/>
</dbReference>
<dbReference type="AlphaFoldDB" id="A0A934IT63"/>
<evidence type="ECO:0000256" key="4">
    <source>
        <dbReference type="SAM" id="MobiDB-lite"/>
    </source>
</evidence>
<evidence type="ECO:0000256" key="3">
    <source>
        <dbReference type="PROSITE-ProRule" id="PRU00284"/>
    </source>
</evidence>
<dbReference type="SMART" id="SM00304">
    <property type="entry name" value="HAMP"/>
    <property type="match status" value="1"/>
</dbReference>
<dbReference type="PROSITE" id="PS50885">
    <property type="entry name" value="HAMP"/>
    <property type="match status" value="1"/>
</dbReference>
<protein>
    <submittedName>
        <fullName evidence="8">HAMP domain-containing protein</fullName>
    </submittedName>
</protein>
<dbReference type="Gene3D" id="6.10.340.10">
    <property type="match status" value="1"/>
</dbReference>
<gene>
    <name evidence="8" type="ORF">JCR33_20855</name>
</gene>
<dbReference type="InterPro" id="IPR004089">
    <property type="entry name" value="MCPsignal_dom"/>
</dbReference>